<comment type="similarity">
    <text evidence="6">Belongs to the ABC-4 integral membrane protein family.</text>
</comment>
<dbReference type="EMBL" id="FZOS01000001">
    <property type="protein sequence ID" value="SNS07952.1"/>
    <property type="molecule type" value="Genomic_DNA"/>
</dbReference>
<dbReference type="PANTHER" id="PTHR30572:SF4">
    <property type="entry name" value="ABC TRANSPORTER PERMEASE YTRF"/>
    <property type="match status" value="1"/>
</dbReference>
<evidence type="ECO:0000256" key="5">
    <source>
        <dbReference type="ARBA" id="ARBA00023136"/>
    </source>
</evidence>
<dbReference type="GO" id="GO:0022857">
    <property type="term" value="F:transmembrane transporter activity"/>
    <property type="evidence" value="ECO:0007669"/>
    <property type="project" value="TreeGrafter"/>
</dbReference>
<evidence type="ECO:0000313" key="11">
    <source>
        <dbReference type="Proteomes" id="UP000198281"/>
    </source>
</evidence>
<feature type="transmembrane region" description="Helical" evidence="7">
    <location>
        <begin position="299"/>
        <end position="327"/>
    </location>
</feature>
<comment type="subcellular location">
    <subcellularLocation>
        <location evidence="1">Cell membrane</location>
        <topology evidence="1">Multi-pass membrane protein</topology>
    </subcellularLocation>
</comment>
<evidence type="ECO:0000259" key="9">
    <source>
        <dbReference type="Pfam" id="PF12704"/>
    </source>
</evidence>
<evidence type="ECO:0000256" key="6">
    <source>
        <dbReference type="ARBA" id="ARBA00038076"/>
    </source>
</evidence>
<dbReference type="Proteomes" id="UP000198281">
    <property type="component" value="Unassembled WGS sequence"/>
</dbReference>
<feature type="transmembrane region" description="Helical" evidence="7">
    <location>
        <begin position="348"/>
        <end position="381"/>
    </location>
</feature>
<accession>A0A239BK01</accession>
<evidence type="ECO:0000256" key="7">
    <source>
        <dbReference type="SAM" id="Phobius"/>
    </source>
</evidence>
<dbReference type="Pfam" id="PF02687">
    <property type="entry name" value="FtsX"/>
    <property type="match status" value="1"/>
</dbReference>
<reference evidence="11" key="1">
    <citation type="submission" date="2017-06" db="EMBL/GenBank/DDBJ databases">
        <authorList>
            <person name="Varghese N."/>
            <person name="Submissions S."/>
        </authorList>
    </citation>
    <scope>NUCLEOTIDE SEQUENCE [LARGE SCALE GENOMIC DNA]</scope>
    <source>
        <strain evidence="11">LNB2</strain>
    </source>
</reference>
<keyword evidence="5 7" id="KW-0472">Membrane</keyword>
<keyword evidence="3 7" id="KW-0812">Transmembrane</keyword>
<dbReference type="InterPro" id="IPR050250">
    <property type="entry name" value="Macrolide_Exporter_MacB"/>
</dbReference>
<evidence type="ECO:0000256" key="4">
    <source>
        <dbReference type="ARBA" id="ARBA00022989"/>
    </source>
</evidence>
<organism evidence="10 11">
    <name type="scientific">Edaphosphingomonas laterariae</name>
    <dbReference type="NCBI Taxonomy" id="861865"/>
    <lineage>
        <taxon>Bacteria</taxon>
        <taxon>Pseudomonadati</taxon>
        <taxon>Pseudomonadota</taxon>
        <taxon>Alphaproteobacteria</taxon>
        <taxon>Sphingomonadales</taxon>
        <taxon>Rhizorhabdaceae</taxon>
        <taxon>Edaphosphingomonas</taxon>
    </lineage>
</organism>
<name>A0A239BK01_9SPHN</name>
<evidence type="ECO:0000256" key="3">
    <source>
        <dbReference type="ARBA" id="ARBA00022692"/>
    </source>
</evidence>
<dbReference type="GO" id="GO:0005886">
    <property type="term" value="C:plasma membrane"/>
    <property type="evidence" value="ECO:0007669"/>
    <property type="project" value="UniProtKB-SubCell"/>
</dbReference>
<protein>
    <submittedName>
        <fullName evidence="10">Putative ABC transport system permease protein</fullName>
    </submittedName>
</protein>
<evidence type="ECO:0000256" key="2">
    <source>
        <dbReference type="ARBA" id="ARBA00022475"/>
    </source>
</evidence>
<dbReference type="PANTHER" id="PTHR30572">
    <property type="entry name" value="MEMBRANE COMPONENT OF TRANSPORTER-RELATED"/>
    <property type="match status" value="1"/>
</dbReference>
<feature type="transmembrane region" description="Helical" evidence="7">
    <location>
        <begin position="45"/>
        <end position="65"/>
    </location>
</feature>
<keyword evidence="11" id="KW-1185">Reference proteome</keyword>
<dbReference type="AlphaFoldDB" id="A0A239BK01"/>
<feature type="domain" description="ABC3 transporter permease C-terminal" evidence="8">
    <location>
        <begin position="306"/>
        <end position="419"/>
    </location>
</feature>
<dbReference type="InterPro" id="IPR025857">
    <property type="entry name" value="MacB_PCD"/>
</dbReference>
<feature type="transmembrane region" description="Helical" evidence="7">
    <location>
        <begin position="393"/>
        <end position="411"/>
    </location>
</feature>
<evidence type="ECO:0000259" key="8">
    <source>
        <dbReference type="Pfam" id="PF02687"/>
    </source>
</evidence>
<sequence>MNLHTTDIANAAAEIRSRSSGPMRLLGTTIVLAVREIRRHLLRSFLTILGIVIGVMSVVTMVTLGNGATAAVQQSISSLGANILQIRPGQGFGRGGGGPQPPDFKEQDVEAIRTQVAGVRAVAPQAQSSGVAIRNAANWSTTVNGTTSDYFTAQQWNLNSGRIFTPAEEQAGKAVCILGNTVVQNLFRREDPIGERFRIKDVSCEVIGTLATRGQGGFGNDQDDVVIMPIKTVQRRFTGNRDIRNIMVSVDDAYDSTMVQNSISQLLRERRNISGAKQDDFNIFDTKQISDTLSGTTQILTALLGAVAAVSLLVGGIGIMNIMLVSVTERTREIGIRLAIGAVGREVLLQFLVEAVALACLGGVIGLLLALVASMVLAPILQVPFIFDPQINLLAFAFSAGIGVIFGYFPARRAASLNPIDALRHE</sequence>
<feature type="domain" description="MacB-like periplasmic core" evidence="9">
    <location>
        <begin position="44"/>
        <end position="265"/>
    </location>
</feature>
<dbReference type="InterPro" id="IPR003838">
    <property type="entry name" value="ABC3_permease_C"/>
</dbReference>
<dbReference type="OrthoDB" id="9770036at2"/>
<keyword evidence="4 7" id="KW-1133">Transmembrane helix</keyword>
<evidence type="ECO:0000256" key="1">
    <source>
        <dbReference type="ARBA" id="ARBA00004651"/>
    </source>
</evidence>
<dbReference type="Pfam" id="PF12704">
    <property type="entry name" value="MacB_PCD"/>
    <property type="match status" value="1"/>
</dbReference>
<keyword evidence="2" id="KW-1003">Cell membrane</keyword>
<evidence type="ECO:0000313" key="10">
    <source>
        <dbReference type="EMBL" id="SNS07952.1"/>
    </source>
</evidence>
<proteinExistence type="inferred from homology"/>
<gene>
    <name evidence="10" type="ORF">SAMN06295912_101209</name>
</gene>